<keyword evidence="2" id="KW-1185">Reference proteome</keyword>
<dbReference type="KEGG" id="ovi:T265_16155"/>
<gene>
    <name evidence="1" type="ORF">T265_16155</name>
</gene>
<dbReference type="AlphaFoldDB" id="A0A074YUA4"/>
<protein>
    <submittedName>
        <fullName evidence="1">Uncharacterized protein</fullName>
    </submittedName>
</protein>
<reference evidence="1 2" key="1">
    <citation type="submission" date="2013-11" db="EMBL/GenBank/DDBJ databases">
        <title>Opisthorchis viverrini - life in the bile duct.</title>
        <authorList>
            <person name="Young N.D."/>
            <person name="Nagarajan N."/>
            <person name="Lin S.J."/>
            <person name="Korhonen P.K."/>
            <person name="Jex A.R."/>
            <person name="Hall R.S."/>
            <person name="Safavi-Hemami H."/>
            <person name="Kaewkong W."/>
            <person name="Bertrand D."/>
            <person name="Gao S."/>
            <person name="Seet Q."/>
            <person name="Wongkham S."/>
            <person name="Teh B.T."/>
            <person name="Wongkham C."/>
            <person name="Intapan P.M."/>
            <person name="Maleewong W."/>
            <person name="Yang X."/>
            <person name="Hu M."/>
            <person name="Wang Z."/>
            <person name="Hofmann A."/>
            <person name="Sternberg P.W."/>
            <person name="Tan P."/>
            <person name="Wang J."/>
            <person name="Gasser R.B."/>
        </authorList>
    </citation>
    <scope>NUCLEOTIDE SEQUENCE [LARGE SCALE GENOMIC DNA]</scope>
</reference>
<name>A0A074YUA4_OPIVI</name>
<feature type="non-terminal residue" evidence="1">
    <location>
        <position position="1"/>
    </location>
</feature>
<dbReference type="RefSeq" id="XP_009177960.1">
    <property type="nucleotide sequence ID" value="XM_009179696.1"/>
</dbReference>
<dbReference type="Proteomes" id="UP000054324">
    <property type="component" value="Unassembled WGS sequence"/>
</dbReference>
<organism evidence="1 2">
    <name type="scientific">Opisthorchis viverrini</name>
    <name type="common">Southeast Asian liver fluke</name>
    <dbReference type="NCBI Taxonomy" id="6198"/>
    <lineage>
        <taxon>Eukaryota</taxon>
        <taxon>Metazoa</taxon>
        <taxon>Spiralia</taxon>
        <taxon>Lophotrochozoa</taxon>
        <taxon>Platyhelminthes</taxon>
        <taxon>Trematoda</taxon>
        <taxon>Digenea</taxon>
        <taxon>Opisthorchiida</taxon>
        <taxon>Opisthorchiata</taxon>
        <taxon>Opisthorchiidae</taxon>
        <taxon>Opisthorchis</taxon>
    </lineage>
</organism>
<dbReference type="GeneID" id="20330320"/>
<dbReference type="OrthoDB" id="10437147at2759"/>
<evidence type="ECO:0000313" key="1">
    <source>
        <dbReference type="EMBL" id="KER18293.1"/>
    </source>
</evidence>
<evidence type="ECO:0000313" key="2">
    <source>
        <dbReference type="Proteomes" id="UP000054324"/>
    </source>
</evidence>
<sequence length="181" mass="20230">QEKEEGIDRRSLDSKLFPAYEAGDLVADRFGLSDSEHAPNLLRSRGLRFKGLHPDRSSKFPLYRSPPHGLDFSTRMHLGGMGAQIGDSFRGDLRTQPPVMSLLKDDIRDSMAFADPSFGQSNWVLDPRSNSLRWTDANLVTVFQPTLPEFGHRSSVMTGVFPPVDDKRPDTGYIVTPNDLV</sequence>
<proteinExistence type="predicted"/>
<dbReference type="EMBL" id="KL604271">
    <property type="protein sequence ID" value="KER18293.1"/>
    <property type="molecule type" value="Genomic_DNA"/>
</dbReference>
<feature type="non-terminal residue" evidence="1">
    <location>
        <position position="181"/>
    </location>
</feature>
<accession>A0A074YUA4</accession>
<dbReference type="CTD" id="20330320"/>